<evidence type="ECO:0000313" key="4">
    <source>
        <dbReference type="EMBL" id="CKR83504.1"/>
    </source>
</evidence>
<dbReference type="Proteomes" id="UP000045842">
    <property type="component" value="Unassembled WGS sequence"/>
</dbReference>
<dbReference type="Proteomes" id="UP000049023">
    <property type="component" value="Unassembled WGS sequence"/>
</dbReference>
<evidence type="ECO:0000313" key="12">
    <source>
        <dbReference type="Proteomes" id="UP000039021"/>
    </source>
</evidence>
<evidence type="ECO:0000313" key="5">
    <source>
        <dbReference type="EMBL" id="CNU15785.1"/>
    </source>
</evidence>
<dbReference type="EMBL" id="CFOH01000620">
    <property type="protein sequence ID" value="CFE63422.1"/>
    <property type="molecule type" value="Genomic_DNA"/>
</dbReference>
<dbReference type="Proteomes" id="UP000046947">
    <property type="component" value="Unassembled WGS sequence"/>
</dbReference>
<evidence type="ECO:0000313" key="2">
    <source>
        <dbReference type="EMBL" id="CFE63422.1"/>
    </source>
</evidence>
<reference evidence="11 12" key="3">
    <citation type="submission" date="2015-03" db="EMBL/GenBank/DDBJ databases">
        <authorList>
            <consortium name="Pathogen Informatics"/>
        </authorList>
    </citation>
    <scope>NUCLEOTIDE SEQUENCE [LARGE SCALE GENOMIC DNA]</scope>
    <source>
        <strain evidence="4 20">Bir 187</strain>
        <strain evidence="3 16">C09601061</strain>
        <strain evidence="5 13">D00501624</strain>
        <strain evidence="6 15">G09801536</strain>
        <strain evidence="1 18">G09901357</strain>
        <strain evidence="2 17">H09601792</strain>
        <strain evidence="11">K00500041</strain>
        <strain evidence="7 14">M09401471</strain>
        <strain evidence="12">N09902308</strain>
        <strain evidence="8 19">P00601463</strain>
    </source>
</reference>
<evidence type="ECO:0000313" key="16">
    <source>
        <dbReference type="Proteomes" id="UP000046680"/>
    </source>
</evidence>
<evidence type="ECO:0000313" key="19">
    <source>
        <dbReference type="Proteomes" id="UP000048600"/>
    </source>
</evidence>
<organism evidence="9 11">
    <name type="scientific">Mycobacterium tuberculosis</name>
    <dbReference type="NCBI Taxonomy" id="1773"/>
    <lineage>
        <taxon>Bacteria</taxon>
        <taxon>Bacillati</taxon>
        <taxon>Actinomycetota</taxon>
        <taxon>Actinomycetes</taxon>
        <taxon>Mycobacteriales</taxon>
        <taxon>Mycobacteriaceae</taxon>
        <taxon>Mycobacterium</taxon>
        <taxon>Mycobacterium tuberculosis complex</taxon>
    </lineage>
</organism>
<dbReference type="EMBL" id="CNFU01000441">
    <property type="protein sequence ID" value="CKR83504.1"/>
    <property type="molecule type" value="Genomic_DNA"/>
</dbReference>
<evidence type="ECO:0000313" key="7">
    <source>
        <dbReference type="EMBL" id="COW84893.1"/>
    </source>
</evidence>
<evidence type="ECO:0000313" key="9">
    <source>
        <dbReference type="EMBL" id="COX17580.1"/>
    </source>
</evidence>
<evidence type="ECO:0000313" key="3">
    <source>
        <dbReference type="EMBL" id="CFR70676.1"/>
    </source>
</evidence>
<name>A0A0T9AQD9_MYCTX</name>
<reference evidence="10" key="2">
    <citation type="submission" date="2015-03" db="EMBL/GenBank/DDBJ databases">
        <authorList>
            <consortium name="Pathogen Informatics"/>
            <person name="Murphy D."/>
        </authorList>
    </citation>
    <scope>NUCLEOTIDE SEQUENCE</scope>
    <source>
        <strain evidence="10">N09902308</strain>
    </source>
</reference>
<dbReference type="EMBL" id="CSAE01000990">
    <property type="protein sequence ID" value="COX17580.1"/>
    <property type="molecule type" value="Genomic_DNA"/>
</dbReference>
<proteinExistence type="predicted"/>
<dbReference type="AlphaFoldDB" id="A0A0T9AQD9"/>
<dbReference type="EMBL" id="CQQC01000028">
    <property type="protein sequence ID" value="CNU15785.1"/>
    <property type="molecule type" value="Genomic_DNA"/>
</dbReference>
<evidence type="ECO:0000313" key="10">
    <source>
        <dbReference type="EMBL" id="CPA27342.1"/>
    </source>
</evidence>
<dbReference type="EMBL" id="CHKL01000649">
    <property type="protein sequence ID" value="COX12120.1"/>
    <property type="molecule type" value="Genomic_DNA"/>
</dbReference>
<evidence type="ECO:0000313" key="20">
    <source>
        <dbReference type="Proteomes" id="UP000049023"/>
    </source>
</evidence>
<evidence type="ECO:0000313" key="8">
    <source>
        <dbReference type="EMBL" id="COX12120.1"/>
    </source>
</evidence>
<evidence type="ECO:0000313" key="13">
    <source>
        <dbReference type="Proteomes" id="UP000039217"/>
    </source>
</evidence>
<dbReference type="Proteomes" id="UP000048289">
    <property type="component" value="Unassembled WGS sequence"/>
</dbReference>
<dbReference type="Proteomes" id="UP000039021">
    <property type="component" value="Unassembled WGS sequence"/>
</dbReference>
<evidence type="ECO:0000313" key="14">
    <source>
        <dbReference type="Proteomes" id="UP000044938"/>
    </source>
</evidence>
<dbReference type="EMBL" id="CSAD01000620">
    <property type="protein sequence ID" value="COW22898.1"/>
    <property type="molecule type" value="Genomic_DNA"/>
</dbReference>
<dbReference type="Proteomes" id="UP000039217">
    <property type="component" value="Unassembled WGS sequence"/>
</dbReference>
<evidence type="ECO:0000313" key="17">
    <source>
        <dbReference type="Proteomes" id="UP000046947"/>
    </source>
</evidence>
<dbReference type="Proteomes" id="UP000038802">
    <property type="component" value="Unassembled WGS sequence"/>
</dbReference>
<evidence type="ECO:0000313" key="6">
    <source>
        <dbReference type="EMBL" id="COW22898.1"/>
    </source>
</evidence>
<dbReference type="EMBL" id="CSBK01002822">
    <property type="protein sequence ID" value="CPA27342.1"/>
    <property type="molecule type" value="Genomic_DNA"/>
</dbReference>
<dbReference type="Proteomes" id="UP000048600">
    <property type="component" value="Unassembled WGS sequence"/>
</dbReference>
<dbReference type="Proteomes" id="UP000046680">
    <property type="component" value="Unassembled WGS sequence"/>
</dbReference>
<evidence type="ECO:0000313" key="1">
    <source>
        <dbReference type="EMBL" id="CFE42760.1"/>
    </source>
</evidence>
<gene>
    <name evidence="3" type="ORF">ERS007657_00918</name>
    <name evidence="5" type="ORF">ERS007661_00174</name>
    <name evidence="6" type="ORF">ERS007679_03423</name>
    <name evidence="1" type="ORF">ERS007681_03251</name>
    <name evidence="2" type="ORF">ERS007688_03121</name>
    <name evidence="9" type="ORF">ERS007703_04871</name>
    <name evidence="7" type="ORF">ERS007720_03403</name>
    <name evidence="10" type="ORF">ERS007739_04482</name>
    <name evidence="8" type="ORF">ERS007741_03842</name>
    <name evidence="4" type="ORF">ERS027661_02183</name>
</gene>
<accession>A0A0T9AQD9</accession>
<sequence>MRSCSSTWFRFGLSLIRFCTWAEKAEMFPSRASTARPRSLNAAIRVLALTNRRSTCSLRSPRMLATWLAWASRCVICSSRLPMVSENLATPSRAALRCG</sequence>
<evidence type="ECO:0000313" key="15">
    <source>
        <dbReference type="Proteomes" id="UP000045842"/>
    </source>
</evidence>
<dbReference type="EMBL" id="CFOE01000536">
    <property type="protein sequence ID" value="CFE42760.1"/>
    <property type="molecule type" value="Genomic_DNA"/>
</dbReference>
<dbReference type="Proteomes" id="UP000044938">
    <property type="component" value="Unassembled WGS sequence"/>
</dbReference>
<reference evidence="9" key="1">
    <citation type="submission" date="2015-03" db="EMBL/GenBank/DDBJ databases">
        <authorList>
            <person name="Murphy D."/>
        </authorList>
    </citation>
    <scope>NUCLEOTIDE SEQUENCE [LARGE SCALE GENOMIC DNA]</scope>
    <source>
        <strain evidence="9">K00500041</strain>
    </source>
</reference>
<evidence type="ECO:0000313" key="11">
    <source>
        <dbReference type="Proteomes" id="UP000038802"/>
    </source>
</evidence>
<dbReference type="EMBL" id="CSAJ01000541">
    <property type="protein sequence ID" value="COW84893.1"/>
    <property type="molecule type" value="Genomic_DNA"/>
</dbReference>
<dbReference type="EMBL" id="CGCX01000242">
    <property type="protein sequence ID" value="CFR70676.1"/>
    <property type="molecule type" value="Genomic_DNA"/>
</dbReference>
<protein>
    <submittedName>
        <fullName evidence="9">Uncharacterized protein</fullName>
    </submittedName>
</protein>
<evidence type="ECO:0000313" key="18">
    <source>
        <dbReference type="Proteomes" id="UP000048289"/>
    </source>
</evidence>